<dbReference type="AlphaFoldDB" id="A0A2X3B9B5"/>
<gene>
    <name evidence="2" type="ORF">NCTC13102_00804</name>
</gene>
<protein>
    <submittedName>
        <fullName evidence="2">Uncharacterized protein</fullName>
    </submittedName>
</protein>
<keyword evidence="1" id="KW-0812">Transmembrane</keyword>
<sequence length="126" mass="15504">MKKESFKWGKFILDCFMCFGIVIVSPFVFFYLVKWISNLSLQWFLYPIQWFLYPIQWFLYPIQWFFNINTHTINDIASITSWFCFLSIISFLIINFFYKIHKLSLFLSLIFMICYTAFGYYFFSHL</sequence>
<feature type="transmembrane region" description="Helical" evidence="1">
    <location>
        <begin position="12"/>
        <end position="32"/>
    </location>
</feature>
<feature type="transmembrane region" description="Helical" evidence="1">
    <location>
        <begin position="78"/>
        <end position="98"/>
    </location>
</feature>
<keyword evidence="1" id="KW-1133">Transmembrane helix</keyword>
<keyword evidence="1" id="KW-0472">Membrane</keyword>
<dbReference type="EMBL" id="UAWL01000006">
    <property type="protein sequence ID" value="SQB98347.1"/>
    <property type="molecule type" value="Genomic_DNA"/>
</dbReference>
<evidence type="ECO:0000256" key="1">
    <source>
        <dbReference type="SAM" id="Phobius"/>
    </source>
</evidence>
<evidence type="ECO:0000313" key="2">
    <source>
        <dbReference type="EMBL" id="SQB98347.1"/>
    </source>
</evidence>
<evidence type="ECO:0000313" key="3">
    <source>
        <dbReference type="Proteomes" id="UP000250166"/>
    </source>
</evidence>
<name>A0A2X3B9B5_9HELI</name>
<accession>A0A2X3B9B5</accession>
<feature type="transmembrane region" description="Helical" evidence="1">
    <location>
        <begin position="104"/>
        <end position="123"/>
    </location>
</feature>
<organism evidence="2 3">
    <name type="scientific">Helicobacter fennelliae</name>
    <dbReference type="NCBI Taxonomy" id="215"/>
    <lineage>
        <taxon>Bacteria</taxon>
        <taxon>Pseudomonadati</taxon>
        <taxon>Campylobacterota</taxon>
        <taxon>Epsilonproteobacteria</taxon>
        <taxon>Campylobacterales</taxon>
        <taxon>Helicobacteraceae</taxon>
        <taxon>Helicobacter</taxon>
    </lineage>
</organism>
<dbReference type="Proteomes" id="UP000250166">
    <property type="component" value="Unassembled WGS sequence"/>
</dbReference>
<proteinExistence type="predicted"/>
<feature type="transmembrane region" description="Helical" evidence="1">
    <location>
        <begin position="44"/>
        <end position="66"/>
    </location>
</feature>
<reference evidence="2 3" key="1">
    <citation type="submission" date="2018-06" db="EMBL/GenBank/DDBJ databases">
        <authorList>
            <consortium name="Pathogen Informatics"/>
            <person name="Doyle S."/>
        </authorList>
    </citation>
    <scope>NUCLEOTIDE SEQUENCE [LARGE SCALE GENOMIC DNA]</scope>
    <source>
        <strain evidence="2 3">NCTC13102</strain>
    </source>
</reference>